<evidence type="ECO:0000256" key="2">
    <source>
        <dbReference type="ARBA" id="ARBA00022676"/>
    </source>
</evidence>
<dbReference type="RefSeq" id="WP_218131833.1">
    <property type="nucleotide sequence ID" value="NZ_FJNA01000001.1"/>
</dbReference>
<dbReference type="PANTHER" id="PTHR43685:SF5">
    <property type="entry name" value="GLYCOSYLTRANSFERASE EPSE-RELATED"/>
    <property type="match status" value="1"/>
</dbReference>
<comment type="similarity">
    <text evidence="1">Belongs to the glycosyltransferase 2 family.</text>
</comment>
<dbReference type="Pfam" id="PF00535">
    <property type="entry name" value="Glycos_transf_2"/>
    <property type="match status" value="1"/>
</dbReference>
<proteinExistence type="inferred from homology"/>
<dbReference type="InterPro" id="IPR050834">
    <property type="entry name" value="Glycosyltransf_2"/>
</dbReference>
<sequence>MKEKQDTFDMNQERGATMATVSVIMGIYNCADTLPQCVDSILAQTYPDWELIMCDDCSKDDTYDIASKYAQKYDNIVVLRNEKNYKLAYTLNRCLAYANGKYIARMDADDISLPTRFEKQVAFLDGHPEYHVVGSSVIVFDETGDKLIRKSTEHPVKECLKKTVPFTHPTIMMRKEVYDVLGGYQVLKRTNRCEDRDLWFRFFAEGFGGYNIQEPLLKYHESLSDYKKRNLKSAWQGAQTRLYGYRLLHFPLSDYPYLVRPIISALVPDKVMYYYQKNLRGKR</sequence>
<keyword evidence="3" id="KW-0808">Transferase</keyword>
<gene>
    <name evidence="5" type="ORF">SAMN04488525_103469</name>
</gene>
<protein>
    <submittedName>
        <fullName evidence="5">Glycosyltransferase involved in cell wall bisynthesis</fullName>
    </submittedName>
</protein>
<dbReference type="AlphaFoldDB" id="A0AB38A117"/>
<dbReference type="InterPro" id="IPR001173">
    <property type="entry name" value="Glyco_trans_2-like"/>
</dbReference>
<keyword evidence="2" id="KW-0328">Glycosyltransferase</keyword>
<evidence type="ECO:0000256" key="1">
    <source>
        <dbReference type="ARBA" id="ARBA00006739"/>
    </source>
</evidence>
<dbReference type="InterPro" id="IPR029044">
    <property type="entry name" value="Nucleotide-diphossugar_trans"/>
</dbReference>
<dbReference type="GO" id="GO:0016757">
    <property type="term" value="F:glycosyltransferase activity"/>
    <property type="evidence" value="ECO:0007669"/>
    <property type="project" value="UniProtKB-KW"/>
</dbReference>
<dbReference type="PANTHER" id="PTHR43685">
    <property type="entry name" value="GLYCOSYLTRANSFERASE"/>
    <property type="match status" value="1"/>
</dbReference>
<evidence type="ECO:0000256" key="3">
    <source>
        <dbReference type="ARBA" id="ARBA00022679"/>
    </source>
</evidence>
<evidence type="ECO:0000313" key="5">
    <source>
        <dbReference type="EMBL" id="SEA56690.1"/>
    </source>
</evidence>
<dbReference type="Proteomes" id="UP000199042">
    <property type="component" value="Unassembled WGS sequence"/>
</dbReference>
<evidence type="ECO:0000313" key="6">
    <source>
        <dbReference type="Proteomes" id="UP000199042"/>
    </source>
</evidence>
<organism evidence="5 6">
    <name type="scientific">Trichococcus collinsii</name>
    <dbReference type="NCBI Taxonomy" id="157076"/>
    <lineage>
        <taxon>Bacteria</taxon>
        <taxon>Bacillati</taxon>
        <taxon>Bacillota</taxon>
        <taxon>Bacilli</taxon>
        <taxon>Lactobacillales</taxon>
        <taxon>Carnobacteriaceae</taxon>
        <taxon>Trichococcus</taxon>
    </lineage>
</organism>
<keyword evidence="6" id="KW-1185">Reference proteome</keyword>
<accession>A0AB38A117</accession>
<dbReference type="EMBL" id="FNQH01000003">
    <property type="protein sequence ID" value="SEA56690.1"/>
    <property type="molecule type" value="Genomic_DNA"/>
</dbReference>
<reference evidence="5 6" key="1">
    <citation type="submission" date="2016-10" db="EMBL/GenBank/DDBJ databases">
        <authorList>
            <person name="Varghese N."/>
            <person name="Submissions S."/>
        </authorList>
    </citation>
    <scope>NUCLEOTIDE SEQUENCE [LARGE SCALE GENOMIC DNA]</scope>
    <source>
        <strain evidence="5 6">DSM 14526</strain>
    </source>
</reference>
<dbReference type="SUPFAM" id="SSF53448">
    <property type="entry name" value="Nucleotide-diphospho-sugar transferases"/>
    <property type="match status" value="1"/>
</dbReference>
<comment type="caution">
    <text evidence="5">The sequence shown here is derived from an EMBL/GenBank/DDBJ whole genome shotgun (WGS) entry which is preliminary data.</text>
</comment>
<evidence type="ECO:0000259" key="4">
    <source>
        <dbReference type="Pfam" id="PF00535"/>
    </source>
</evidence>
<dbReference type="Gene3D" id="3.90.550.10">
    <property type="entry name" value="Spore Coat Polysaccharide Biosynthesis Protein SpsA, Chain A"/>
    <property type="match status" value="1"/>
</dbReference>
<name>A0AB38A117_9LACT</name>
<feature type="domain" description="Glycosyltransferase 2-like" evidence="4">
    <location>
        <begin position="22"/>
        <end position="179"/>
    </location>
</feature>